<feature type="signal peptide" evidence="1">
    <location>
        <begin position="1"/>
        <end position="21"/>
    </location>
</feature>
<keyword evidence="3" id="KW-1185">Reference proteome</keyword>
<accession>A0A6A7ADV3</accession>
<dbReference type="OrthoDB" id="7984201at2759"/>
<protein>
    <submittedName>
        <fullName evidence="2">PLC-like phosphodiesterase</fullName>
    </submittedName>
</protein>
<dbReference type="Gene3D" id="3.20.20.190">
    <property type="entry name" value="Phosphatidylinositol (PI) phosphodiesterase"/>
    <property type="match status" value="1"/>
</dbReference>
<dbReference type="SUPFAM" id="SSF51695">
    <property type="entry name" value="PLC-like phosphodiesterases"/>
    <property type="match status" value="1"/>
</dbReference>
<dbReference type="EMBL" id="MU006219">
    <property type="protein sequence ID" value="KAF2830775.1"/>
    <property type="molecule type" value="Genomic_DNA"/>
</dbReference>
<dbReference type="GO" id="GO:0006629">
    <property type="term" value="P:lipid metabolic process"/>
    <property type="evidence" value="ECO:0007669"/>
    <property type="project" value="InterPro"/>
</dbReference>
<name>A0A6A7ADV3_9PLEO</name>
<proteinExistence type="predicted"/>
<dbReference type="InterPro" id="IPR051057">
    <property type="entry name" value="PI-PLC_domain"/>
</dbReference>
<dbReference type="GO" id="GO:0008081">
    <property type="term" value="F:phosphoric diester hydrolase activity"/>
    <property type="evidence" value="ECO:0007669"/>
    <property type="project" value="InterPro"/>
</dbReference>
<dbReference type="PANTHER" id="PTHR13593:SF140">
    <property type="entry name" value="PLC-LIKE PHOSPHODIESTERASE"/>
    <property type="match status" value="1"/>
</dbReference>
<sequence>MFLSISSILRAFFFLAQCSSAQVSPPLSSLPPSDVTRSDVIFSELKTTIISGAQTAPTASSAPSSTTTEAFTAIATLSSNGIHGTASAITAVRSRPPTTRPCNGYPEFCERKFSNISMVVAHNSPFVKPHNVASNQLYTVVDQLNDGIRGLQFETQKPNTSSEIRLCHSSCEYLDVGTLESYLTTVRGWLDAHPYEVIAIIMGNNNGQRTHIAASEFIAPFKRAGMTRYLWTPPAPTMNLTEWPTLAEMILKDKRVVVMLDYGANQTEAPWLLRQFNYQWETPFSPINPAFPCTQQRPPNQTEDVSRNRMYTLNHNLNIELSLTGVSGLLVPASALLDKVNAVSGNGSLGLNVEHCEQLWGRPPNFMLVDYYNRGNFAGSVFQVAAIANNVTYNHKTYCGPDSNSAASRMSQGSTVLFSCCIVLFLFLGRDLGIFTGGFLLFASR</sequence>
<dbReference type="PANTHER" id="PTHR13593">
    <property type="match status" value="1"/>
</dbReference>
<evidence type="ECO:0000313" key="3">
    <source>
        <dbReference type="Proteomes" id="UP000799424"/>
    </source>
</evidence>
<organism evidence="2 3">
    <name type="scientific">Ophiobolus disseminans</name>
    <dbReference type="NCBI Taxonomy" id="1469910"/>
    <lineage>
        <taxon>Eukaryota</taxon>
        <taxon>Fungi</taxon>
        <taxon>Dikarya</taxon>
        <taxon>Ascomycota</taxon>
        <taxon>Pezizomycotina</taxon>
        <taxon>Dothideomycetes</taxon>
        <taxon>Pleosporomycetidae</taxon>
        <taxon>Pleosporales</taxon>
        <taxon>Pleosporineae</taxon>
        <taxon>Phaeosphaeriaceae</taxon>
        <taxon>Ophiobolus</taxon>
    </lineage>
</organism>
<keyword evidence="1" id="KW-0732">Signal</keyword>
<evidence type="ECO:0000256" key="1">
    <source>
        <dbReference type="SAM" id="SignalP"/>
    </source>
</evidence>
<gene>
    <name evidence="2" type="ORF">CC86DRAFT_316339</name>
</gene>
<dbReference type="InterPro" id="IPR017946">
    <property type="entry name" value="PLC-like_Pdiesterase_TIM-brl"/>
</dbReference>
<dbReference type="Pfam" id="PF26146">
    <property type="entry name" value="PI-PLC_X"/>
    <property type="match status" value="1"/>
</dbReference>
<feature type="chain" id="PRO_5025459551" evidence="1">
    <location>
        <begin position="22"/>
        <end position="445"/>
    </location>
</feature>
<dbReference type="AlphaFoldDB" id="A0A6A7ADV3"/>
<dbReference type="Proteomes" id="UP000799424">
    <property type="component" value="Unassembled WGS sequence"/>
</dbReference>
<reference evidence="2" key="1">
    <citation type="journal article" date="2020" name="Stud. Mycol.">
        <title>101 Dothideomycetes genomes: a test case for predicting lifestyles and emergence of pathogens.</title>
        <authorList>
            <person name="Haridas S."/>
            <person name="Albert R."/>
            <person name="Binder M."/>
            <person name="Bloem J."/>
            <person name="Labutti K."/>
            <person name="Salamov A."/>
            <person name="Andreopoulos B."/>
            <person name="Baker S."/>
            <person name="Barry K."/>
            <person name="Bills G."/>
            <person name="Bluhm B."/>
            <person name="Cannon C."/>
            <person name="Castanera R."/>
            <person name="Culley D."/>
            <person name="Daum C."/>
            <person name="Ezra D."/>
            <person name="Gonzalez J."/>
            <person name="Henrissat B."/>
            <person name="Kuo A."/>
            <person name="Liang C."/>
            <person name="Lipzen A."/>
            <person name="Lutzoni F."/>
            <person name="Magnuson J."/>
            <person name="Mondo S."/>
            <person name="Nolan M."/>
            <person name="Ohm R."/>
            <person name="Pangilinan J."/>
            <person name="Park H.-J."/>
            <person name="Ramirez L."/>
            <person name="Alfaro M."/>
            <person name="Sun H."/>
            <person name="Tritt A."/>
            <person name="Yoshinaga Y."/>
            <person name="Zwiers L.-H."/>
            <person name="Turgeon B."/>
            <person name="Goodwin S."/>
            <person name="Spatafora J."/>
            <person name="Crous P."/>
            <person name="Grigoriev I."/>
        </authorList>
    </citation>
    <scope>NUCLEOTIDE SEQUENCE</scope>
    <source>
        <strain evidence="2">CBS 113818</strain>
    </source>
</reference>
<evidence type="ECO:0000313" key="2">
    <source>
        <dbReference type="EMBL" id="KAF2830775.1"/>
    </source>
</evidence>